<dbReference type="GO" id="GO:0005847">
    <property type="term" value="C:mRNA cleavage and polyadenylation specificity factor complex"/>
    <property type="evidence" value="ECO:0007669"/>
    <property type="project" value="TreeGrafter"/>
</dbReference>
<evidence type="ECO:0000256" key="2">
    <source>
        <dbReference type="ARBA" id="ARBA00022664"/>
    </source>
</evidence>
<feature type="region of interest" description="Disordered" evidence="4">
    <location>
        <begin position="1731"/>
        <end position="1808"/>
    </location>
</feature>
<dbReference type="InterPro" id="IPR011989">
    <property type="entry name" value="ARM-like"/>
</dbReference>
<feature type="region of interest" description="Disordered" evidence="4">
    <location>
        <begin position="334"/>
        <end position="384"/>
    </location>
</feature>
<feature type="region of interest" description="Disordered" evidence="4">
    <location>
        <begin position="714"/>
        <end position="748"/>
    </location>
</feature>
<evidence type="ECO:0000259" key="5">
    <source>
        <dbReference type="Pfam" id="PF11935"/>
    </source>
</evidence>
<comment type="caution">
    <text evidence="7">The sequence shown here is derived from an EMBL/GenBank/DDBJ whole genome shotgun (WGS) entry which is preliminary data.</text>
</comment>
<comment type="subcellular location">
    <subcellularLocation>
        <location evidence="1">Nucleus</location>
    </subcellularLocation>
</comment>
<dbReference type="PANTHER" id="PTHR15245:SF20">
    <property type="entry name" value="SYMPLEKIN"/>
    <property type="match status" value="1"/>
</dbReference>
<feature type="non-terminal residue" evidence="7">
    <location>
        <position position="1"/>
    </location>
</feature>
<feature type="compositionally biased region" description="Basic and acidic residues" evidence="4">
    <location>
        <begin position="969"/>
        <end position="1005"/>
    </location>
</feature>
<dbReference type="InterPro" id="IPR032460">
    <property type="entry name" value="Symplekin/Pta1_N"/>
</dbReference>
<dbReference type="SUPFAM" id="SSF48371">
    <property type="entry name" value="ARM repeat"/>
    <property type="match status" value="1"/>
</dbReference>
<dbReference type="GO" id="GO:0006397">
    <property type="term" value="P:mRNA processing"/>
    <property type="evidence" value="ECO:0007669"/>
    <property type="project" value="UniProtKB-KW"/>
</dbReference>
<feature type="compositionally biased region" description="Low complexity" evidence="4">
    <location>
        <begin position="500"/>
        <end position="620"/>
    </location>
</feature>
<organism evidence="7 8">
    <name type="scientific">Volvox reticuliferus</name>
    <dbReference type="NCBI Taxonomy" id="1737510"/>
    <lineage>
        <taxon>Eukaryota</taxon>
        <taxon>Viridiplantae</taxon>
        <taxon>Chlorophyta</taxon>
        <taxon>core chlorophytes</taxon>
        <taxon>Chlorophyceae</taxon>
        <taxon>CS clade</taxon>
        <taxon>Chlamydomonadales</taxon>
        <taxon>Volvocaceae</taxon>
        <taxon>Volvox</taxon>
    </lineage>
</organism>
<dbReference type="Gene3D" id="1.25.10.10">
    <property type="entry name" value="Leucine-rich Repeat Variant"/>
    <property type="match status" value="1"/>
</dbReference>
<feature type="compositionally biased region" description="Basic and acidic residues" evidence="4">
    <location>
        <begin position="334"/>
        <end position="347"/>
    </location>
</feature>
<feature type="compositionally biased region" description="Pro residues" evidence="4">
    <location>
        <begin position="484"/>
        <end position="499"/>
    </location>
</feature>
<gene>
    <name evidence="7" type="ORF">Vretimale_17136</name>
</gene>
<dbReference type="InterPro" id="IPR016024">
    <property type="entry name" value="ARM-type_fold"/>
</dbReference>
<dbReference type="Pfam" id="PF11935">
    <property type="entry name" value="SYMPK_PTA1_N"/>
    <property type="match status" value="1"/>
</dbReference>
<dbReference type="Proteomes" id="UP000722791">
    <property type="component" value="Unassembled WGS sequence"/>
</dbReference>
<dbReference type="PANTHER" id="PTHR15245">
    <property type="entry name" value="SYMPLEKIN-RELATED"/>
    <property type="match status" value="1"/>
</dbReference>
<evidence type="ECO:0008006" key="9">
    <source>
        <dbReference type="Google" id="ProtNLM"/>
    </source>
</evidence>
<dbReference type="Pfam" id="PF12295">
    <property type="entry name" value="Symplekin_C"/>
    <property type="match status" value="1"/>
</dbReference>
<reference evidence="7" key="1">
    <citation type="journal article" date="2021" name="Proc. Natl. Acad. Sci. U.S.A.">
        <title>Three genomes in the algal genus Volvox reveal the fate of a haploid sex-determining region after a transition to homothallism.</title>
        <authorList>
            <person name="Yamamoto K."/>
            <person name="Hamaji T."/>
            <person name="Kawai-Toyooka H."/>
            <person name="Matsuzaki R."/>
            <person name="Takahashi F."/>
            <person name="Nishimura Y."/>
            <person name="Kawachi M."/>
            <person name="Noguchi H."/>
            <person name="Minakuchi Y."/>
            <person name="Umen J.G."/>
            <person name="Toyoda A."/>
            <person name="Nozaki H."/>
        </authorList>
    </citation>
    <scope>NUCLEOTIDE SEQUENCE</scope>
    <source>
        <strain evidence="7">NIES-3785</strain>
    </source>
</reference>
<feature type="compositionally biased region" description="Low complexity" evidence="4">
    <location>
        <begin position="800"/>
        <end position="809"/>
    </location>
</feature>
<feature type="domain" description="Symplekin C-terminal" evidence="6">
    <location>
        <begin position="1477"/>
        <end position="1653"/>
    </location>
</feature>
<proteinExistence type="predicted"/>
<feature type="domain" description="Symplekin/Pta1 N-terminal" evidence="5">
    <location>
        <begin position="106"/>
        <end position="325"/>
    </location>
</feature>
<protein>
    <recommendedName>
        <fullName evidence="9">Symplekin</fullName>
    </recommendedName>
</protein>
<feature type="region of interest" description="Disordered" evidence="4">
    <location>
        <begin position="1034"/>
        <end position="1081"/>
    </location>
</feature>
<accession>A0A8J4LXH2</accession>
<dbReference type="InterPro" id="IPR021850">
    <property type="entry name" value="Symplekin/Pta1"/>
</dbReference>
<feature type="compositionally biased region" description="Pro residues" evidence="4">
    <location>
        <begin position="788"/>
        <end position="799"/>
    </location>
</feature>
<feature type="region of interest" description="Disordered" evidence="4">
    <location>
        <begin position="482"/>
        <end position="620"/>
    </location>
</feature>
<keyword evidence="2" id="KW-0507">mRNA processing</keyword>
<feature type="compositionally biased region" description="Low complexity" evidence="4">
    <location>
        <begin position="359"/>
        <end position="384"/>
    </location>
</feature>
<evidence type="ECO:0000256" key="1">
    <source>
        <dbReference type="ARBA" id="ARBA00004123"/>
    </source>
</evidence>
<feature type="compositionally biased region" description="Basic and acidic residues" evidence="4">
    <location>
        <begin position="1763"/>
        <end position="1784"/>
    </location>
</feature>
<feature type="region of interest" description="Disordered" evidence="4">
    <location>
        <begin position="950"/>
        <end position="1020"/>
    </location>
</feature>
<feature type="compositionally biased region" description="Low complexity" evidence="4">
    <location>
        <begin position="1788"/>
        <end position="1801"/>
    </location>
</feature>
<evidence type="ECO:0000256" key="4">
    <source>
        <dbReference type="SAM" id="MobiDB-lite"/>
    </source>
</evidence>
<name>A0A8J4LXH2_9CHLO</name>
<keyword evidence="3" id="KW-0539">Nucleus</keyword>
<sequence length="1808" mass="190240">MTAIHLRLPPLIELLRSASGEDAQLSALNALRLALEPSNNESGPCPDDFVATWLPGVLMQLQANVSPDIRRSLAAFTGQLVINHTGLQGIVHSAACLATLMRDNTPGVVKEAVLAFACLLRASLALVSLKPSQPDVRDMWDNVRRLQGDMSLISQAHPSTCVKVAAAKLTEHVILMFTGDSAPSVPGVPETLVNKLRLPDAARLATDADPQLRWLLEPLRPAAALEQPPARLIAHISAAWSIIIARPNLMGKLLPVLMALAKEGGFLASNSSAAANCTGADVSVGNALRGGLAAVLKSRVPSSVPWRERIVAALGALGAADTASNMMKYIERQEYKERRASRDKRPAEAPLPSLEPKKQATGLPAAAAAAPQPTQPQPAAAPAALPPTVAGQYVVAGLTGQVPSSVPQPGLQYTILQAGPNGVVALAPYGQPPPGVLTLAASPQVVGGISGPQFGITMVQGVVPQQQVGGPAGQQVVVQLQNPLQPPPQPPQHQQPQPQPQQLQPQLQPQAQQLQPQPQQLQPQLQPQPQQLQPQLQPQAQQLQPQPQPQPQQLQPQLQPQPQPQQLQPQLQQLRAQPQQLQPQPQQLQPQPQPQQLQMQQPLQSAQQQQPAMDAHQLQMQHQAAMQAAAVLTAAAQIAAGLPPVTAPPSDHADMDQMLQYVDAAVRSKDETLLESLLAGLVHSQPALLADLVLAHMPLLPPVLPQHLWPPPAPVAAASPPQAAAVPTPAAPHPSATPAPLPQPTPLLVPPQAAPAVVAAGFGTTAPVRMPTPPPAALAAAVTAAAEPAPPVAARPPGPSAGVAPQQQPHGRRQRGPLPPLPGPARPKEMEPSQLLPGGKATSAASGTAAAQAPLQLPPLRPAALTRLQATAMRQSALKRLMRHAPCAVPGRHMRQVVLARFGARVPPGDATAEQLLLYLLRHYHEGGSELALVWLNALFVQGCPLPAPPRQRHRHWAVSGGGGDSDGPMDHKDDAKEGKEEKVKSPHGEAMDSVEDQKAGREGVQEDDAAIQNSKGPATVALGANGTIMAAQSEGEEWPSLEQGHGVAAEAGPSTGLADAASGQEGPGGGRSDAAMPPDLSGTTYETVLLALLERARQHAVTWHAHQLRRYSRGLRETAVFLQQQRTLLQPLQPEARVAAGLEGLVVTARQLQANVAWAAAQGTWLQSEAAGMDLGDDGGGGEGGDGEELGAVVPELADEVVTEVEGVQASVQESMMQLRQWQLEVGSQLPLPLPPAQAPRPIVGLEIKELLKAAPSLPLAGVLGCLRDLLAAGGKWPTLALSCAWDAIETRPPVRGPMLELVLEAAEDPHEEIRSAAVRLLISKLYPRPNLRPAIVTTAALRLSGLMPVTHAPTEPTEAEGAGGPAAMVEPAVADCTRRCALYVALVAKQPDLLPGLVASYAGGGPHLRSAIAGHAGALALALGPTHPALLAQLRAPVPGSEDLLLVMLHALTEKDLPPGRLVDACKAWYAASGDPRVMVPVAFTLSRRDVISLLPVMLRSLQPPVLKRLYRALASKHGDVEPLFSAHELLLVLHRDLDPMRDGVPLKSLMSAVDLALHSPDIFPQPVMLSGIRSMEGLVPLPRMFMRTVIQALKAAPRMRLDVAQLLERLVAKQIWTDRDQWRGFLLCADHMRSDAYTPLLQLPEAVLEVTLLGNAASEGARVQAARMGLPPGCQLPLASGARLATYVLQPAPNQPPIANVLITHQMRNILQRLMQIHIAQEAAAAAAKAAKPEPTEGASANGPPEAVKIEGPEAGTFKAEPDVSRQAESGHDVGRTHAAMERTGAANAGPAAGGTEASGRGAAL</sequence>
<feature type="compositionally biased region" description="Low complexity" evidence="4">
    <location>
        <begin position="715"/>
        <end position="728"/>
    </location>
</feature>
<dbReference type="EMBL" id="BNCQ01000054">
    <property type="protein sequence ID" value="GIM14110.1"/>
    <property type="molecule type" value="Genomic_DNA"/>
</dbReference>
<evidence type="ECO:0000259" key="6">
    <source>
        <dbReference type="Pfam" id="PF12295"/>
    </source>
</evidence>
<evidence type="ECO:0000256" key="3">
    <source>
        <dbReference type="ARBA" id="ARBA00023242"/>
    </source>
</evidence>
<feature type="region of interest" description="Disordered" evidence="4">
    <location>
        <begin position="788"/>
        <end position="855"/>
    </location>
</feature>
<feature type="compositionally biased region" description="Pro residues" evidence="4">
    <location>
        <begin position="729"/>
        <end position="748"/>
    </location>
</feature>
<evidence type="ECO:0000313" key="8">
    <source>
        <dbReference type="Proteomes" id="UP000722791"/>
    </source>
</evidence>
<evidence type="ECO:0000313" key="7">
    <source>
        <dbReference type="EMBL" id="GIM14110.1"/>
    </source>
</evidence>
<feature type="compositionally biased region" description="Low complexity" evidence="4">
    <location>
        <begin position="841"/>
        <end position="855"/>
    </location>
</feature>
<dbReference type="InterPro" id="IPR022075">
    <property type="entry name" value="Symplekin_C"/>
</dbReference>